<sequence>MSEPHHNHHHDQGQPVHRITEAQESHTVEQHSRVLKYTISMSVRLACFIAAFFVHGWLQWTFLAAAIVLPYVAVVIANGGADVTKRQPAAEYFAGDDPHQLGSGTAAPETGNDQTHPTPFGEPTTEAAPARPWTAGESYEFDEFGETVTERAATEDASGSAQPDGPDAYWAAVDAPYPQEAPTTIDGSFVEDAEQPTEPGQPAAGRHRHGGTA</sequence>
<evidence type="ECO:0000313" key="4">
    <source>
        <dbReference type="Proteomes" id="UP001183817"/>
    </source>
</evidence>
<name>A0ABU2BCU9_9MICC</name>
<accession>A0ABU2BCU9</accession>
<feature type="region of interest" description="Disordered" evidence="1">
    <location>
        <begin position="150"/>
        <end position="213"/>
    </location>
</feature>
<protein>
    <recommendedName>
        <fullName evidence="5">DUF3099 domain-containing protein</fullName>
    </recommendedName>
</protein>
<dbReference type="RefSeq" id="WP_310287269.1">
    <property type="nucleotide sequence ID" value="NZ_BAAAWO010000001.1"/>
</dbReference>
<dbReference type="EMBL" id="JAVDYI010000001">
    <property type="protein sequence ID" value="MDR7356467.1"/>
    <property type="molecule type" value="Genomic_DNA"/>
</dbReference>
<keyword evidence="2" id="KW-1133">Transmembrane helix</keyword>
<keyword evidence="2" id="KW-0472">Membrane</keyword>
<evidence type="ECO:0000256" key="2">
    <source>
        <dbReference type="SAM" id="Phobius"/>
    </source>
</evidence>
<comment type="caution">
    <text evidence="3">The sequence shown here is derived from an EMBL/GenBank/DDBJ whole genome shotgun (WGS) entry which is preliminary data.</text>
</comment>
<dbReference type="Proteomes" id="UP001183817">
    <property type="component" value="Unassembled WGS sequence"/>
</dbReference>
<reference evidence="3 4" key="1">
    <citation type="submission" date="2023-07" db="EMBL/GenBank/DDBJ databases">
        <title>Sequencing the genomes of 1000 actinobacteria strains.</title>
        <authorList>
            <person name="Klenk H.-P."/>
        </authorList>
    </citation>
    <scope>NUCLEOTIDE SEQUENCE [LARGE SCALE GENOMIC DNA]</scope>
    <source>
        <strain evidence="3 4">DSM 20167</strain>
    </source>
</reference>
<evidence type="ECO:0008006" key="5">
    <source>
        <dbReference type="Google" id="ProtNLM"/>
    </source>
</evidence>
<dbReference type="InterPro" id="IPR021449">
    <property type="entry name" value="DUF3099"/>
</dbReference>
<keyword evidence="2" id="KW-0812">Transmembrane</keyword>
<feature type="region of interest" description="Disordered" evidence="1">
    <location>
        <begin position="93"/>
        <end position="131"/>
    </location>
</feature>
<evidence type="ECO:0000256" key="1">
    <source>
        <dbReference type="SAM" id="MobiDB-lite"/>
    </source>
</evidence>
<keyword evidence="4" id="KW-1185">Reference proteome</keyword>
<proteinExistence type="predicted"/>
<feature type="transmembrane region" description="Helical" evidence="2">
    <location>
        <begin position="60"/>
        <end position="77"/>
    </location>
</feature>
<evidence type="ECO:0000313" key="3">
    <source>
        <dbReference type="EMBL" id="MDR7356467.1"/>
    </source>
</evidence>
<organism evidence="3 4">
    <name type="scientific">Paeniglutamicibacter sulfureus</name>
    <dbReference type="NCBI Taxonomy" id="43666"/>
    <lineage>
        <taxon>Bacteria</taxon>
        <taxon>Bacillati</taxon>
        <taxon>Actinomycetota</taxon>
        <taxon>Actinomycetes</taxon>
        <taxon>Micrococcales</taxon>
        <taxon>Micrococcaceae</taxon>
        <taxon>Paeniglutamicibacter</taxon>
    </lineage>
</organism>
<gene>
    <name evidence="3" type="ORF">J2S64_000158</name>
</gene>
<dbReference type="Pfam" id="PF11298">
    <property type="entry name" value="DUF3099"/>
    <property type="match status" value="1"/>
</dbReference>